<keyword evidence="1" id="KW-0812">Transmembrane</keyword>
<gene>
    <name evidence="2" type="ORF">A2822_03830</name>
</gene>
<feature type="transmembrane region" description="Helical" evidence="1">
    <location>
        <begin position="354"/>
        <end position="377"/>
    </location>
</feature>
<dbReference type="EMBL" id="MHOP01000025">
    <property type="protein sequence ID" value="OGZ65251.1"/>
    <property type="molecule type" value="Genomic_DNA"/>
</dbReference>
<proteinExistence type="predicted"/>
<accession>A0A1G2HSP9</accession>
<organism evidence="2 3">
    <name type="scientific">Candidatus Staskawiczbacteria bacterium RIFCSPHIGHO2_01_FULL_41_41</name>
    <dbReference type="NCBI Taxonomy" id="1802203"/>
    <lineage>
        <taxon>Bacteria</taxon>
        <taxon>Candidatus Staskawicziibacteriota</taxon>
    </lineage>
</organism>
<dbReference type="Proteomes" id="UP000178774">
    <property type="component" value="Unassembled WGS sequence"/>
</dbReference>
<comment type="caution">
    <text evidence="2">The sequence shown here is derived from an EMBL/GenBank/DDBJ whole genome shotgun (WGS) entry which is preliminary data.</text>
</comment>
<name>A0A1G2HSP9_9BACT</name>
<keyword evidence="1" id="KW-1133">Transmembrane helix</keyword>
<evidence type="ECO:0000313" key="3">
    <source>
        <dbReference type="Proteomes" id="UP000178774"/>
    </source>
</evidence>
<dbReference type="AlphaFoldDB" id="A0A1G2HSP9"/>
<reference evidence="2 3" key="1">
    <citation type="journal article" date="2016" name="Nat. Commun.">
        <title>Thousands of microbial genomes shed light on interconnected biogeochemical processes in an aquifer system.</title>
        <authorList>
            <person name="Anantharaman K."/>
            <person name="Brown C.T."/>
            <person name="Hug L.A."/>
            <person name="Sharon I."/>
            <person name="Castelle C.J."/>
            <person name="Probst A.J."/>
            <person name="Thomas B.C."/>
            <person name="Singh A."/>
            <person name="Wilkins M.J."/>
            <person name="Karaoz U."/>
            <person name="Brodie E.L."/>
            <person name="Williams K.H."/>
            <person name="Hubbard S.S."/>
            <person name="Banfield J.F."/>
        </authorList>
    </citation>
    <scope>NUCLEOTIDE SEQUENCE [LARGE SCALE GENOMIC DNA]</scope>
</reference>
<protein>
    <submittedName>
        <fullName evidence="2">Uncharacterized protein</fullName>
    </submittedName>
</protein>
<evidence type="ECO:0000256" key="1">
    <source>
        <dbReference type="SAM" id="Phobius"/>
    </source>
</evidence>
<sequence>MKIENIYLGTWMPRASMHLKEIYHFLGGTKMPVSGLDAKKLAQLLSRLEIKEVNFIGGNTIDLVMASGKKADITVSEEGTAILSLKKGEAISSPEQGLRLLEKFFIEKFSPSLKYLFSLGAPLPKALVKIQEVYPAIIVVKDCLPRELEEFIKKERIAIYSKNVSPKLDFFFGEKINILHIKDESINIQEILLDTIFLKEFPEQLKNYLTIHRLIWEEIDHIREAKTIAYKDFSKRRKQINDFLKTLSLMKARLQQMGDVIETKEKIKKGVILEGLDTLNMNRINNLIGDVKYIEDLWEMTIDYTKDTLNLIESLSQENVQRELGALKFITLISAITSFFGMNIAFPWDEQWPVIFKSSFAVVGIIILVSIAFYYFLKIFIYNRKFKITN</sequence>
<feature type="transmembrane region" description="Helical" evidence="1">
    <location>
        <begin position="329"/>
        <end position="348"/>
    </location>
</feature>
<keyword evidence="1" id="KW-0472">Membrane</keyword>
<evidence type="ECO:0000313" key="2">
    <source>
        <dbReference type="EMBL" id="OGZ65251.1"/>
    </source>
</evidence>